<feature type="transmembrane region" description="Helical" evidence="1">
    <location>
        <begin position="16"/>
        <end position="38"/>
    </location>
</feature>
<name>A0A7X9IIU7_9DELT</name>
<gene>
    <name evidence="2" type="ORF">GYA55_02275</name>
</gene>
<dbReference type="NCBIfam" id="TIGR02532">
    <property type="entry name" value="IV_pilin_GFxxxE"/>
    <property type="match status" value="1"/>
</dbReference>
<dbReference type="InterPro" id="IPR012902">
    <property type="entry name" value="N_methyl_site"/>
</dbReference>
<dbReference type="AlphaFoldDB" id="A0A7X9IIU7"/>
<reference evidence="2 3" key="1">
    <citation type="journal article" date="2020" name="Biotechnol. Biofuels">
        <title>New insights from the biogas microbiome by comprehensive genome-resolved metagenomics of nearly 1600 species originating from multiple anaerobic digesters.</title>
        <authorList>
            <person name="Campanaro S."/>
            <person name="Treu L."/>
            <person name="Rodriguez-R L.M."/>
            <person name="Kovalovszki A."/>
            <person name="Ziels R.M."/>
            <person name="Maus I."/>
            <person name="Zhu X."/>
            <person name="Kougias P.G."/>
            <person name="Basile A."/>
            <person name="Luo G."/>
            <person name="Schluter A."/>
            <person name="Konstantinidis K.T."/>
            <person name="Angelidaki I."/>
        </authorList>
    </citation>
    <scope>NUCLEOTIDE SEQUENCE [LARGE SCALE GENOMIC DNA]</scope>
    <source>
        <strain evidence="2">AS27yjCOA_65</strain>
    </source>
</reference>
<accession>A0A7X9IIU7</accession>
<keyword evidence="1" id="KW-0812">Transmembrane</keyword>
<dbReference type="Proteomes" id="UP000524246">
    <property type="component" value="Unassembled WGS sequence"/>
</dbReference>
<keyword evidence="1" id="KW-0472">Membrane</keyword>
<keyword evidence="1" id="KW-1133">Transmembrane helix</keyword>
<dbReference type="Pfam" id="PF07963">
    <property type="entry name" value="N_methyl"/>
    <property type="match status" value="1"/>
</dbReference>
<proteinExistence type="predicted"/>
<sequence length="162" mass="17872">MRETRFLRQAARENGFTLLEIIIAVAILSTSLVTLLGLQSSIMQQAIKDRDRQNALLVGRRVLAALETSENPIAVGVKSGRIREILAGFAASEDDRSTGNDPALDLQSELQVDYLKLPGVESEQAIKKVVLRIFWGSSVEDSLEVLYLSPETDQDKDEDEDG</sequence>
<evidence type="ECO:0000313" key="2">
    <source>
        <dbReference type="EMBL" id="NMC61975.1"/>
    </source>
</evidence>
<organism evidence="2 3">
    <name type="scientific">SAR324 cluster bacterium</name>
    <dbReference type="NCBI Taxonomy" id="2024889"/>
    <lineage>
        <taxon>Bacteria</taxon>
        <taxon>Deltaproteobacteria</taxon>
        <taxon>SAR324 cluster</taxon>
    </lineage>
</organism>
<evidence type="ECO:0000256" key="1">
    <source>
        <dbReference type="SAM" id="Phobius"/>
    </source>
</evidence>
<comment type="caution">
    <text evidence="2">The sequence shown here is derived from an EMBL/GenBank/DDBJ whole genome shotgun (WGS) entry which is preliminary data.</text>
</comment>
<dbReference type="EMBL" id="JAAZON010000093">
    <property type="protein sequence ID" value="NMC61975.1"/>
    <property type="molecule type" value="Genomic_DNA"/>
</dbReference>
<evidence type="ECO:0000313" key="3">
    <source>
        <dbReference type="Proteomes" id="UP000524246"/>
    </source>
</evidence>
<protein>
    <submittedName>
        <fullName evidence="2">Type II secretion system protein</fullName>
    </submittedName>
</protein>